<dbReference type="EMBL" id="JACCFS010000001">
    <property type="protein sequence ID" value="NYJ35952.1"/>
    <property type="molecule type" value="Genomic_DNA"/>
</dbReference>
<protein>
    <recommendedName>
        <fullName evidence="6">Trehalose 6-phosphate phosphatase</fullName>
        <ecNumber evidence="6">3.1.3.12</ecNumber>
    </recommendedName>
</protein>
<comment type="cofactor">
    <cofactor evidence="6">
        <name>Mg(2+)</name>
        <dbReference type="ChEBI" id="CHEBI:18420"/>
    </cofactor>
</comment>
<evidence type="ECO:0000256" key="5">
    <source>
        <dbReference type="ARBA" id="ARBA00024179"/>
    </source>
</evidence>
<dbReference type="Proteomes" id="UP000572051">
    <property type="component" value="Unassembled WGS sequence"/>
</dbReference>
<dbReference type="EC" id="3.1.3.12" evidence="6"/>
<sequence>MSLPQPSTDAGRAALTALLAKPATALVAFDFDGTLAPIVDDPRDSAPYPGIVETLAALSPLIGTTAVITGRPAATVVELGGLDRVPDLTVLGHYGAERWSDRELVAAEPPPGVALVRAELPGLLARVGAPEGTFVEDKERSLAVHTRRTAEPDAALARLAPHLEELAARADLRVEPGRMVIELRPQGVDKGAALTELATAAGAGTVLYGGDDLGDLPAFDAVRELRAAGTPGLTLCAASNEVTAVAEAADLVVDGPAGLAAFLTGLTSSIRAPGA</sequence>
<accession>A0A7Z0EQB5</accession>
<comment type="function">
    <text evidence="5 6">Removes the phosphate from trehalose 6-phosphate to produce free trehalose.</text>
</comment>
<comment type="catalytic activity">
    <reaction evidence="1 6">
        <text>alpha,alpha-trehalose 6-phosphate + H2O = alpha,alpha-trehalose + phosphate</text>
        <dbReference type="Rhea" id="RHEA:23420"/>
        <dbReference type="ChEBI" id="CHEBI:15377"/>
        <dbReference type="ChEBI" id="CHEBI:16551"/>
        <dbReference type="ChEBI" id="CHEBI:43474"/>
        <dbReference type="ChEBI" id="CHEBI:58429"/>
        <dbReference type="EC" id="3.1.3.12"/>
    </reaction>
</comment>
<reference evidence="7 8" key="1">
    <citation type="submission" date="2020-07" db="EMBL/GenBank/DDBJ databases">
        <title>Sequencing the genomes of 1000 actinobacteria strains.</title>
        <authorList>
            <person name="Klenk H.-P."/>
        </authorList>
    </citation>
    <scope>NUCLEOTIDE SEQUENCE [LARGE SCALE GENOMIC DNA]</scope>
    <source>
        <strain evidence="7 8">DSM 44442</strain>
    </source>
</reference>
<comment type="pathway">
    <text evidence="2 6">Glycan biosynthesis; trehalose biosynthesis.</text>
</comment>
<dbReference type="AlphaFoldDB" id="A0A7Z0EQB5"/>
<dbReference type="PANTHER" id="PTHR43768">
    <property type="entry name" value="TREHALOSE 6-PHOSPHATE PHOSPHATASE"/>
    <property type="match status" value="1"/>
</dbReference>
<dbReference type="NCBIfam" id="TIGR00685">
    <property type="entry name" value="T6PP"/>
    <property type="match status" value="1"/>
</dbReference>
<keyword evidence="8" id="KW-1185">Reference proteome</keyword>
<evidence type="ECO:0000256" key="3">
    <source>
        <dbReference type="ARBA" id="ARBA00008770"/>
    </source>
</evidence>
<dbReference type="InterPro" id="IPR023214">
    <property type="entry name" value="HAD_sf"/>
</dbReference>
<evidence type="ECO:0000256" key="1">
    <source>
        <dbReference type="ARBA" id="ARBA00000500"/>
    </source>
</evidence>
<dbReference type="GO" id="GO:0005992">
    <property type="term" value="P:trehalose biosynthetic process"/>
    <property type="evidence" value="ECO:0007669"/>
    <property type="project" value="UniProtKB-UniPathway"/>
</dbReference>
<dbReference type="Gene3D" id="3.30.70.1020">
    <property type="entry name" value="Trehalose-6-phosphate phosphatase related protein, domain 2"/>
    <property type="match status" value="1"/>
</dbReference>
<gene>
    <name evidence="7" type="ORF">HNR10_003833</name>
</gene>
<dbReference type="InterPro" id="IPR003337">
    <property type="entry name" value="Trehalose_PPase"/>
</dbReference>
<dbReference type="NCBIfam" id="TIGR01484">
    <property type="entry name" value="HAD-SF-IIB"/>
    <property type="match status" value="1"/>
</dbReference>
<evidence type="ECO:0000313" key="8">
    <source>
        <dbReference type="Proteomes" id="UP000572051"/>
    </source>
</evidence>
<keyword evidence="6" id="KW-0479">Metal-binding</keyword>
<dbReference type="GO" id="GO:0004805">
    <property type="term" value="F:trehalose-phosphatase activity"/>
    <property type="evidence" value="ECO:0007669"/>
    <property type="project" value="UniProtKB-EC"/>
</dbReference>
<organism evidence="7 8">
    <name type="scientific">Nocardiopsis aegyptia</name>
    <dbReference type="NCBI Taxonomy" id="220378"/>
    <lineage>
        <taxon>Bacteria</taxon>
        <taxon>Bacillati</taxon>
        <taxon>Actinomycetota</taxon>
        <taxon>Actinomycetes</taxon>
        <taxon>Streptosporangiales</taxon>
        <taxon>Nocardiopsidaceae</taxon>
        <taxon>Nocardiopsis</taxon>
    </lineage>
</organism>
<dbReference type="PANTHER" id="PTHR43768:SF3">
    <property type="entry name" value="TREHALOSE 6-PHOSPHATE PHOSPHATASE"/>
    <property type="match status" value="1"/>
</dbReference>
<evidence type="ECO:0000256" key="6">
    <source>
        <dbReference type="RuleBase" id="RU361117"/>
    </source>
</evidence>
<evidence type="ECO:0000256" key="4">
    <source>
        <dbReference type="ARBA" id="ARBA00022801"/>
    </source>
</evidence>
<name>A0A7Z0EQB5_9ACTN</name>
<dbReference type="GO" id="GO:0046872">
    <property type="term" value="F:metal ion binding"/>
    <property type="evidence" value="ECO:0007669"/>
    <property type="project" value="UniProtKB-KW"/>
</dbReference>
<comment type="caution">
    <text evidence="7">The sequence shown here is derived from an EMBL/GenBank/DDBJ whole genome shotgun (WGS) entry which is preliminary data.</text>
</comment>
<dbReference type="InterPro" id="IPR044651">
    <property type="entry name" value="OTSB-like"/>
</dbReference>
<comment type="similarity">
    <text evidence="3 6">Belongs to the trehalose phosphatase family.</text>
</comment>
<evidence type="ECO:0000313" key="7">
    <source>
        <dbReference type="EMBL" id="NYJ35952.1"/>
    </source>
</evidence>
<dbReference type="Gene3D" id="3.40.50.1000">
    <property type="entry name" value="HAD superfamily/HAD-like"/>
    <property type="match status" value="1"/>
</dbReference>
<keyword evidence="6" id="KW-0460">Magnesium</keyword>
<dbReference type="RefSeq" id="WP_179825494.1">
    <property type="nucleotide sequence ID" value="NZ_JACCFS010000001.1"/>
</dbReference>
<dbReference type="Pfam" id="PF02358">
    <property type="entry name" value="Trehalose_PPase"/>
    <property type="match status" value="1"/>
</dbReference>
<evidence type="ECO:0000256" key="2">
    <source>
        <dbReference type="ARBA" id="ARBA00005199"/>
    </source>
</evidence>
<dbReference type="UniPathway" id="UPA00299"/>
<dbReference type="SUPFAM" id="SSF56784">
    <property type="entry name" value="HAD-like"/>
    <property type="match status" value="1"/>
</dbReference>
<dbReference type="InterPro" id="IPR036412">
    <property type="entry name" value="HAD-like_sf"/>
</dbReference>
<keyword evidence="4 6" id="KW-0378">Hydrolase</keyword>
<dbReference type="InterPro" id="IPR006379">
    <property type="entry name" value="HAD-SF_hydro_IIB"/>
</dbReference>
<proteinExistence type="inferred from homology"/>